<evidence type="ECO:0000256" key="18">
    <source>
        <dbReference type="HAMAP-Rule" id="MF_01966"/>
    </source>
</evidence>
<feature type="binding site" evidence="17">
    <location>
        <position position="337"/>
    </location>
    <ligand>
        <name>(6S)-NADPHX</name>
        <dbReference type="ChEBI" id="CHEBI:64076"/>
    </ligand>
</feature>
<evidence type="ECO:0000256" key="2">
    <source>
        <dbReference type="ARBA" id="ARBA00000909"/>
    </source>
</evidence>
<dbReference type="GO" id="GO:0052856">
    <property type="term" value="F:NAD(P)HX epimerase activity"/>
    <property type="evidence" value="ECO:0007669"/>
    <property type="project" value="UniProtKB-UniRule"/>
</dbReference>
<dbReference type="PROSITE" id="PS51383">
    <property type="entry name" value="YJEF_C_3"/>
    <property type="match status" value="1"/>
</dbReference>
<dbReference type="SUPFAM" id="SSF64153">
    <property type="entry name" value="YjeF N-terminal domain-like"/>
    <property type="match status" value="1"/>
</dbReference>
<keyword evidence="7 17" id="KW-0067">ATP-binding</keyword>
<keyword evidence="11 18" id="KW-0413">Isomerase</keyword>
<keyword evidence="5 18" id="KW-0479">Metal-binding</keyword>
<feature type="binding site" evidence="18">
    <location>
        <begin position="135"/>
        <end position="141"/>
    </location>
    <ligand>
        <name>(6S)-NADPHX</name>
        <dbReference type="ChEBI" id="CHEBI:64076"/>
    </ligand>
</feature>
<dbReference type="OrthoDB" id="9806925at2"/>
<keyword evidence="8 17" id="KW-0521">NADP</keyword>
<evidence type="ECO:0000259" key="21">
    <source>
        <dbReference type="PROSITE" id="PS51385"/>
    </source>
</evidence>
<comment type="catalytic activity">
    <reaction evidence="16 17 19">
        <text>(6S)-NADPHX + ADP = AMP + phosphate + NADPH + H(+)</text>
        <dbReference type="Rhea" id="RHEA:32235"/>
        <dbReference type="ChEBI" id="CHEBI:15378"/>
        <dbReference type="ChEBI" id="CHEBI:43474"/>
        <dbReference type="ChEBI" id="CHEBI:57783"/>
        <dbReference type="ChEBI" id="CHEBI:64076"/>
        <dbReference type="ChEBI" id="CHEBI:456215"/>
        <dbReference type="ChEBI" id="CHEBI:456216"/>
        <dbReference type="EC" id="4.2.1.136"/>
    </reaction>
</comment>
<dbReference type="RefSeq" id="WP_110939698.1">
    <property type="nucleotide sequence ID" value="NZ_FQZV01000005.1"/>
</dbReference>
<dbReference type="GO" id="GO:0110051">
    <property type="term" value="P:metabolite repair"/>
    <property type="evidence" value="ECO:0007669"/>
    <property type="project" value="TreeGrafter"/>
</dbReference>
<comment type="function">
    <text evidence="18">Catalyzes the epimerization of the S- and R-forms of NAD(P)HX, a damaged form of NAD(P)H that is a result of enzymatic or heat-dependent hydration. This is a prerequisite for the S-specific NAD(P)H-hydrate dehydratase to allow the repair of both epimers of NAD(P)HX.</text>
</comment>
<dbReference type="PROSITE" id="PS01050">
    <property type="entry name" value="YJEF_C_2"/>
    <property type="match status" value="1"/>
</dbReference>
<feature type="binding site" evidence="17">
    <location>
        <position position="388"/>
    </location>
    <ligand>
        <name>(6S)-NADPHX</name>
        <dbReference type="ChEBI" id="CHEBI:64076"/>
    </ligand>
</feature>
<evidence type="ECO:0000256" key="9">
    <source>
        <dbReference type="ARBA" id="ARBA00022958"/>
    </source>
</evidence>
<comment type="cofactor">
    <cofactor evidence="17">
        <name>Mg(2+)</name>
        <dbReference type="ChEBI" id="CHEBI:18420"/>
    </cofactor>
</comment>
<dbReference type="InterPro" id="IPR030677">
    <property type="entry name" value="Nnr"/>
</dbReference>
<protein>
    <recommendedName>
        <fullName evidence="19">Bifunctional NAD(P)H-hydrate repair enzyme</fullName>
    </recommendedName>
    <alternativeName>
        <fullName evidence="19">Nicotinamide nucleotide repair protein</fullName>
    </alternativeName>
    <domain>
        <recommendedName>
            <fullName evidence="19">ADP-dependent (S)-NAD(P)H-hydrate dehydratase</fullName>
            <ecNumber evidence="19">4.2.1.136</ecNumber>
        </recommendedName>
        <alternativeName>
            <fullName evidence="19">ADP-dependent NAD(P)HX dehydratase</fullName>
        </alternativeName>
    </domain>
    <domain>
        <recommendedName>
            <fullName evidence="19">NAD(P)H-hydrate epimerase</fullName>
            <ecNumber evidence="19">5.1.99.6</ecNumber>
        </recommendedName>
    </domain>
</protein>
<reference evidence="23" key="1">
    <citation type="submission" date="2016-11" db="EMBL/GenBank/DDBJ databases">
        <authorList>
            <person name="Varghese N."/>
            <person name="Submissions S."/>
        </authorList>
    </citation>
    <scope>NUCLEOTIDE SEQUENCE [LARGE SCALE GENOMIC DNA]</scope>
    <source>
        <strain evidence="23">DSM 17957</strain>
    </source>
</reference>
<feature type="binding site" evidence="18">
    <location>
        <position position="164"/>
    </location>
    <ligand>
        <name>(6S)-NADPHX</name>
        <dbReference type="ChEBI" id="CHEBI:64076"/>
    </ligand>
</feature>
<comment type="caution">
    <text evidence="18">Lacks conserved residue(s) required for the propagation of feature annotation.</text>
</comment>
<feature type="binding site" evidence="17">
    <location>
        <position position="455"/>
    </location>
    <ligand>
        <name>(6S)-NADPHX</name>
        <dbReference type="ChEBI" id="CHEBI:64076"/>
    </ligand>
</feature>
<comment type="catalytic activity">
    <reaction evidence="15 17 19">
        <text>(6S)-NADHX + ADP = AMP + phosphate + NADH + H(+)</text>
        <dbReference type="Rhea" id="RHEA:32223"/>
        <dbReference type="ChEBI" id="CHEBI:15378"/>
        <dbReference type="ChEBI" id="CHEBI:43474"/>
        <dbReference type="ChEBI" id="CHEBI:57945"/>
        <dbReference type="ChEBI" id="CHEBI:64074"/>
        <dbReference type="ChEBI" id="CHEBI:456215"/>
        <dbReference type="ChEBI" id="CHEBI:456216"/>
        <dbReference type="EC" id="4.2.1.136"/>
    </reaction>
</comment>
<feature type="binding site" evidence="17">
    <location>
        <position position="266"/>
    </location>
    <ligand>
        <name>(6S)-NADPHX</name>
        <dbReference type="ChEBI" id="CHEBI:64076"/>
    </ligand>
</feature>
<feature type="domain" description="YjeF C-terminal" evidence="20">
    <location>
        <begin position="231"/>
        <end position="514"/>
    </location>
</feature>
<dbReference type="Pfam" id="PF01256">
    <property type="entry name" value="Carb_kinase"/>
    <property type="match status" value="1"/>
</dbReference>
<name>A0A1M6D792_9FIRM</name>
<dbReference type="GO" id="GO:0046872">
    <property type="term" value="F:metal ion binding"/>
    <property type="evidence" value="ECO:0007669"/>
    <property type="project" value="UniProtKB-UniRule"/>
</dbReference>
<dbReference type="GO" id="GO:0052855">
    <property type="term" value="F:ADP-dependent NAD(P)H-hydrate dehydratase activity"/>
    <property type="evidence" value="ECO:0007669"/>
    <property type="project" value="UniProtKB-UniRule"/>
</dbReference>
<keyword evidence="10 17" id="KW-0520">NAD</keyword>
<dbReference type="PANTHER" id="PTHR12592:SF0">
    <property type="entry name" value="ATP-DEPENDENT (S)-NAD(P)H-HYDRATE DEHYDRATASE"/>
    <property type="match status" value="1"/>
</dbReference>
<keyword evidence="12 17" id="KW-0456">Lyase</keyword>
<evidence type="ECO:0000256" key="16">
    <source>
        <dbReference type="ARBA" id="ARBA00049209"/>
    </source>
</evidence>
<evidence type="ECO:0000256" key="19">
    <source>
        <dbReference type="PIRNR" id="PIRNR017184"/>
    </source>
</evidence>
<comment type="similarity">
    <text evidence="17">Belongs to the NnrD/CARKD family.</text>
</comment>
<dbReference type="InterPro" id="IPR029056">
    <property type="entry name" value="Ribokinase-like"/>
</dbReference>
<feature type="binding site" evidence="17">
    <location>
        <position position="454"/>
    </location>
    <ligand>
        <name>AMP</name>
        <dbReference type="ChEBI" id="CHEBI:456215"/>
    </ligand>
</feature>
<evidence type="ECO:0000256" key="3">
    <source>
        <dbReference type="ARBA" id="ARBA00006001"/>
    </source>
</evidence>
<evidence type="ECO:0000256" key="14">
    <source>
        <dbReference type="ARBA" id="ARBA00025153"/>
    </source>
</evidence>
<evidence type="ECO:0000256" key="17">
    <source>
        <dbReference type="HAMAP-Rule" id="MF_01965"/>
    </source>
</evidence>
<comment type="catalytic activity">
    <reaction evidence="1 18 19">
        <text>(6R)-NADHX = (6S)-NADHX</text>
        <dbReference type="Rhea" id="RHEA:32215"/>
        <dbReference type="ChEBI" id="CHEBI:64074"/>
        <dbReference type="ChEBI" id="CHEBI:64075"/>
        <dbReference type="EC" id="5.1.99.6"/>
    </reaction>
</comment>
<evidence type="ECO:0000259" key="20">
    <source>
        <dbReference type="PROSITE" id="PS51383"/>
    </source>
</evidence>
<organism evidence="22 23">
    <name type="scientific">Geosporobacter subterraneus DSM 17957</name>
    <dbReference type="NCBI Taxonomy" id="1121919"/>
    <lineage>
        <taxon>Bacteria</taxon>
        <taxon>Bacillati</taxon>
        <taxon>Bacillota</taxon>
        <taxon>Clostridia</taxon>
        <taxon>Peptostreptococcales</taxon>
        <taxon>Thermotaleaceae</taxon>
        <taxon>Geosporobacter</taxon>
    </lineage>
</organism>
<dbReference type="HAMAP" id="MF_01965">
    <property type="entry name" value="NADHX_dehydratase"/>
    <property type="match status" value="1"/>
</dbReference>
<dbReference type="Gene3D" id="3.40.1190.20">
    <property type="match status" value="1"/>
</dbReference>
<evidence type="ECO:0000256" key="1">
    <source>
        <dbReference type="ARBA" id="ARBA00000013"/>
    </source>
</evidence>
<dbReference type="STRING" id="1121919.SAMN02745975_00404"/>
<dbReference type="PROSITE" id="PS51385">
    <property type="entry name" value="YJEF_N"/>
    <property type="match status" value="1"/>
</dbReference>
<keyword evidence="23" id="KW-1185">Reference proteome</keyword>
<evidence type="ECO:0000256" key="6">
    <source>
        <dbReference type="ARBA" id="ARBA00022741"/>
    </source>
</evidence>
<evidence type="ECO:0000256" key="10">
    <source>
        <dbReference type="ARBA" id="ARBA00023027"/>
    </source>
</evidence>
<dbReference type="GO" id="GO:0046496">
    <property type="term" value="P:nicotinamide nucleotide metabolic process"/>
    <property type="evidence" value="ECO:0007669"/>
    <property type="project" value="UniProtKB-UniRule"/>
</dbReference>
<dbReference type="EC" id="5.1.99.6" evidence="19"/>
<evidence type="ECO:0000313" key="22">
    <source>
        <dbReference type="EMBL" id="SHI69106.1"/>
    </source>
</evidence>
<dbReference type="Pfam" id="PF03853">
    <property type="entry name" value="YjeF_N"/>
    <property type="match status" value="1"/>
</dbReference>
<dbReference type="SUPFAM" id="SSF53613">
    <property type="entry name" value="Ribokinase-like"/>
    <property type="match status" value="1"/>
</dbReference>
<evidence type="ECO:0000256" key="11">
    <source>
        <dbReference type="ARBA" id="ARBA00023235"/>
    </source>
</evidence>
<comment type="function">
    <text evidence="17">Catalyzes the dehydration of the S-form of NAD(P)HX at the expense of ADP, which is converted to AMP. Together with NAD(P)HX epimerase, which catalyzes the epimerization of the S- and R-forms, the enzyme allows the repair of both epimers of NAD(P)HX, a damaged form of NAD(P)H that is a result of enzymatic or heat-dependent hydration.</text>
</comment>
<evidence type="ECO:0000256" key="15">
    <source>
        <dbReference type="ARBA" id="ARBA00048238"/>
    </source>
</evidence>
<comment type="similarity">
    <text evidence="4 19">In the C-terminal section; belongs to the NnrD/CARKD family.</text>
</comment>
<dbReference type="PANTHER" id="PTHR12592">
    <property type="entry name" value="ATP-DEPENDENT (S)-NAD(P)H-HYDRATE DEHYDRATASE FAMILY MEMBER"/>
    <property type="match status" value="1"/>
</dbReference>
<comment type="subunit">
    <text evidence="17">Homotetramer.</text>
</comment>
<keyword evidence="9 18" id="KW-0630">Potassium</keyword>
<evidence type="ECO:0000256" key="8">
    <source>
        <dbReference type="ARBA" id="ARBA00022857"/>
    </source>
</evidence>
<feature type="binding site" evidence="18">
    <location>
        <position position="167"/>
    </location>
    <ligand>
        <name>K(+)</name>
        <dbReference type="ChEBI" id="CHEBI:29103"/>
    </ligand>
</feature>
<comment type="cofactor">
    <cofactor evidence="18 19">
        <name>K(+)</name>
        <dbReference type="ChEBI" id="CHEBI:29103"/>
    </cofactor>
    <text evidence="18 19">Binds 1 potassium ion per subunit.</text>
</comment>
<dbReference type="NCBIfam" id="TIGR00196">
    <property type="entry name" value="yjeF_cterm"/>
    <property type="match status" value="1"/>
</dbReference>
<dbReference type="AlphaFoldDB" id="A0A1M6D792"/>
<evidence type="ECO:0000313" key="23">
    <source>
        <dbReference type="Proteomes" id="UP000184536"/>
    </source>
</evidence>
<comment type="similarity">
    <text evidence="18">Belongs to the NnrE/AIBP family.</text>
</comment>
<keyword evidence="13" id="KW-0511">Multifunctional enzyme</keyword>
<feature type="domain" description="YjeF N-terminal" evidence="21">
    <location>
        <begin position="9"/>
        <end position="221"/>
    </location>
</feature>
<dbReference type="InterPro" id="IPR004443">
    <property type="entry name" value="YjeF_N_dom"/>
</dbReference>
<feature type="binding site" evidence="18">
    <location>
        <position position="131"/>
    </location>
    <ligand>
        <name>K(+)</name>
        <dbReference type="ChEBI" id="CHEBI:29103"/>
    </ligand>
</feature>
<comment type="similarity">
    <text evidence="3 19">In the N-terminal section; belongs to the NnrE/AIBP family.</text>
</comment>
<dbReference type="GO" id="GO:0005524">
    <property type="term" value="F:ATP binding"/>
    <property type="evidence" value="ECO:0007669"/>
    <property type="project" value="UniProtKB-UniRule"/>
</dbReference>
<dbReference type="EMBL" id="FQZV01000005">
    <property type="protein sequence ID" value="SHI69106.1"/>
    <property type="molecule type" value="Genomic_DNA"/>
</dbReference>
<feature type="binding site" evidence="17">
    <location>
        <begin position="425"/>
        <end position="429"/>
    </location>
    <ligand>
        <name>AMP</name>
        <dbReference type="ChEBI" id="CHEBI:456215"/>
    </ligand>
</feature>
<dbReference type="CDD" id="cd01171">
    <property type="entry name" value="YXKO-related"/>
    <property type="match status" value="1"/>
</dbReference>
<feature type="binding site" evidence="18">
    <location>
        <position position="60"/>
    </location>
    <ligand>
        <name>K(+)</name>
        <dbReference type="ChEBI" id="CHEBI:29103"/>
    </ligand>
</feature>
<evidence type="ECO:0000256" key="12">
    <source>
        <dbReference type="ARBA" id="ARBA00023239"/>
    </source>
</evidence>
<evidence type="ECO:0000256" key="7">
    <source>
        <dbReference type="ARBA" id="ARBA00022840"/>
    </source>
</evidence>
<dbReference type="NCBIfam" id="TIGR00197">
    <property type="entry name" value="yjeF_nterm"/>
    <property type="match status" value="1"/>
</dbReference>
<keyword evidence="6 17" id="KW-0547">Nucleotide-binding</keyword>
<dbReference type="HAMAP" id="MF_01966">
    <property type="entry name" value="NADHX_epimerase"/>
    <property type="match status" value="1"/>
</dbReference>
<evidence type="ECO:0000256" key="13">
    <source>
        <dbReference type="ARBA" id="ARBA00023268"/>
    </source>
</evidence>
<comment type="function">
    <text evidence="14 19">Bifunctional enzyme that catalyzes the epimerization of the S- and R-forms of NAD(P)HX and the dehydration of the S-form of NAD(P)HX at the expense of ADP, which is converted to AMP. This allows the repair of both epimers of NAD(P)HX, a damaged form of NAD(P)H that is a result of enzymatic or heat-dependent hydration.</text>
</comment>
<comment type="catalytic activity">
    <reaction evidence="2 18 19">
        <text>(6R)-NADPHX = (6S)-NADPHX</text>
        <dbReference type="Rhea" id="RHEA:32227"/>
        <dbReference type="ChEBI" id="CHEBI:64076"/>
        <dbReference type="ChEBI" id="CHEBI:64077"/>
        <dbReference type="EC" id="5.1.99.6"/>
    </reaction>
</comment>
<dbReference type="InterPro" id="IPR017953">
    <property type="entry name" value="Carbohydrate_kinase_pred_CS"/>
</dbReference>
<proteinExistence type="inferred from homology"/>
<accession>A0A1M6D792</accession>
<evidence type="ECO:0000256" key="5">
    <source>
        <dbReference type="ARBA" id="ARBA00022723"/>
    </source>
</evidence>
<sequence>MKIVSNTQMKQLDRMTIEQYGIPGILLMENAGIAVFHEVYHHLQMMGGKQVAVVCGRGNNGGDGFVVARQLFQHNIKVKVFISGNPAVIGGDAKTNLEILKRLEVPIEVISPGENKNVFLGQLKQYDLIVDAIFGIGLDRNVDEFIGRVIETINEAEKTVVSIDIPSGVNAADGSICGTAVKAHKTIVFQLPKLGNINYPGSYYTGEMIVKNIGIPQEAIISLNPRIQMITTDWVKSILPKRKADTHKGDYGRVYIVAGSTGMTGAAMLTCEAVLRSGAGLVKVAIPQSLNNIMEVRLTEAITVPLPELKKGVVGISDIEKIMKTMSQSDAVAVGPGSGQSRELEEVLRNIFENSTTPIVLDADALNSLANRKELLKLLKGPAVLTPHPMEMARLTQIAVEDIQKNRVEIAGEFAQKWNVIVVLKGARTVVAAPSGEIFINTTGNPGMATAGSGDVLTGIITGFIAQGIEPVSATAAAVYIHGLAGDMAAGDIGEYGMMAGDIVTHLPHALKKIVGK</sequence>
<dbReference type="InterPro" id="IPR036652">
    <property type="entry name" value="YjeF_N_dom_sf"/>
</dbReference>
<dbReference type="Proteomes" id="UP000184536">
    <property type="component" value="Unassembled WGS sequence"/>
</dbReference>
<dbReference type="PIRSF" id="PIRSF017184">
    <property type="entry name" value="Nnr"/>
    <property type="match status" value="1"/>
</dbReference>
<evidence type="ECO:0000256" key="4">
    <source>
        <dbReference type="ARBA" id="ARBA00009524"/>
    </source>
</evidence>
<dbReference type="InterPro" id="IPR000631">
    <property type="entry name" value="CARKD"/>
</dbReference>
<feature type="binding site" evidence="18">
    <location>
        <begin position="59"/>
        <end position="63"/>
    </location>
    <ligand>
        <name>(6S)-NADPHX</name>
        <dbReference type="ChEBI" id="CHEBI:64076"/>
    </ligand>
</feature>
<dbReference type="EC" id="4.2.1.136" evidence="19"/>
<dbReference type="Gene3D" id="3.40.50.10260">
    <property type="entry name" value="YjeF N-terminal domain"/>
    <property type="match status" value="1"/>
</dbReference>
<gene>
    <name evidence="17" type="primary">nnrD</name>
    <name evidence="18" type="synonym">nnrE</name>
    <name evidence="22" type="ORF">SAMN02745975_00404</name>
</gene>